<name>A0A7Z0C2P4_9ACTN</name>
<proteinExistence type="predicted"/>
<organism evidence="2 3">
    <name type="scientific">Nocardioides marinus</name>
    <dbReference type="NCBI Taxonomy" id="374514"/>
    <lineage>
        <taxon>Bacteria</taxon>
        <taxon>Bacillati</taxon>
        <taxon>Actinomycetota</taxon>
        <taxon>Actinomycetes</taxon>
        <taxon>Propionibacteriales</taxon>
        <taxon>Nocardioidaceae</taxon>
        <taxon>Nocardioides</taxon>
    </lineage>
</organism>
<keyword evidence="1" id="KW-0732">Signal</keyword>
<evidence type="ECO:0000313" key="2">
    <source>
        <dbReference type="EMBL" id="NYI11050.1"/>
    </source>
</evidence>
<protein>
    <submittedName>
        <fullName evidence="2">Uncharacterized protein</fullName>
    </submittedName>
</protein>
<dbReference type="Proteomes" id="UP000537326">
    <property type="component" value="Unassembled WGS sequence"/>
</dbReference>
<keyword evidence="3" id="KW-1185">Reference proteome</keyword>
<dbReference type="AlphaFoldDB" id="A0A7Z0C2P4"/>
<sequence length="448" mass="49619">MRRTIRPLLAAASVLVAGLPVGLGALAPTPIAPPAAAAGVDLTCSLALTKTDPDTINLAYPDEAADYYSVVFPNLPGMRLRITGEFPHARYASFNVYDPQLRPIDAIADVDITPDPGSRNPFEAGARRGAKARTYTAYVDFGAAPDRRRDREPNTIYSGEMADGTPLPGSGLIYRIYTPDRGRDDFGDVPIPTVTLERVDSTDPVTPSMCEQVTKPAVTFLTALTQESEALSEHVDSALPFGYETPRWRRFENLPAAVADNALENPTLEQVRPLLDPLTPYFGQGGFLSNIHNSYVYAATNRAYGKVLVTRFRTPTFPDTREGARRMDAAQVRYWSICQTEFYSQRYIACRQDDQVVGRGGWATVVVSTPSQRPARATRRCGVTWMPWGPVPEGALLLRHMLPSDDFEQTVAVAEYRKERRTMRGYLPRSTYFADAEDFDAHAKVRCR</sequence>
<feature type="signal peptide" evidence="1">
    <location>
        <begin position="1"/>
        <end position="27"/>
    </location>
</feature>
<reference evidence="2 3" key="1">
    <citation type="submission" date="2020-07" db="EMBL/GenBank/DDBJ databases">
        <title>Sequencing the genomes of 1000 actinobacteria strains.</title>
        <authorList>
            <person name="Klenk H.-P."/>
        </authorList>
    </citation>
    <scope>NUCLEOTIDE SEQUENCE [LARGE SCALE GENOMIC DNA]</scope>
    <source>
        <strain evidence="2 3">DSM 18248</strain>
    </source>
</reference>
<evidence type="ECO:0000256" key="1">
    <source>
        <dbReference type="SAM" id="SignalP"/>
    </source>
</evidence>
<dbReference type="EMBL" id="JACBZI010000001">
    <property type="protein sequence ID" value="NYI11050.1"/>
    <property type="molecule type" value="Genomic_DNA"/>
</dbReference>
<gene>
    <name evidence="2" type="ORF">BKA05_002565</name>
</gene>
<accession>A0A7Z0C2P4</accession>
<dbReference type="RefSeq" id="WP_179531795.1">
    <property type="nucleotide sequence ID" value="NZ_BAAAPP010000005.1"/>
</dbReference>
<evidence type="ECO:0000313" key="3">
    <source>
        <dbReference type="Proteomes" id="UP000537326"/>
    </source>
</evidence>
<feature type="chain" id="PRO_5039409374" evidence="1">
    <location>
        <begin position="28"/>
        <end position="448"/>
    </location>
</feature>
<comment type="caution">
    <text evidence="2">The sequence shown here is derived from an EMBL/GenBank/DDBJ whole genome shotgun (WGS) entry which is preliminary data.</text>
</comment>